<dbReference type="CDD" id="cd00590">
    <property type="entry name" value="RRM_SF"/>
    <property type="match status" value="2"/>
</dbReference>
<dbReference type="SMART" id="SM00360">
    <property type="entry name" value="RRM"/>
    <property type="match status" value="3"/>
</dbReference>
<gene>
    <name evidence="6" type="ORF">Fcan01_21801</name>
</gene>
<feature type="compositionally biased region" description="Low complexity" evidence="4">
    <location>
        <begin position="748"/>
        <end position="758"/>
    </location>
</feature>
<name>A0A226DDA0_FOLCA</name>
<feature type="compositionally biased region" description="Gly residues" evidence="4">
    <location>
        <begin position="674"/>
        <end position="688"/>
    </location>
</feature>
<feature type="compositionally biased region" description="Gly residues" evidence="4">
    <location>
        <begin position="936"/>
        <end position="947"/>
    </location>
</feature>
<keyword evidence="2 3" id="KW-0694">RNA-binding</keyword>
<feature type="compositionally biased region" description="Gly residues" evidence="4">
    <location>
        <begin position="902"/>
        <end position="929"/>
    </location>
</feature>
<dbReference type="PANTHER" id="PTHR24012">
    <property type="entry name" value="RNA BINDING PROTEIN"/>
    <property type="match status" value="1"/>
</dbReference>
<feature type="compositionally biased region" description="Polar residues" evidence="4">
    <location>
        <begin position="694"/>
        <end position="703"/>
    </location>
</feature>
<evidence type="ECO:0000259" key="5">
    <source>
        <dbReference type="PROSITE" id="PS50102"/>
    </source>
</evidence>
<feature type="compositionally biased region" description="Polar residues" evidence="4">
    <location>
        <begin position="653"/>
        <end position="669"/>
    </location>
</feature>
<proteinExistence type="predicted"/>
<evidence type="ECO:0000256" key="2">
    <source>
        <dbReference type="ARBA" id="ARBA00022884"/>
    </source>
</evidence>
<feature type="compositionally biased region" description="Polar residues" evidence="4">
    <location>
        <begin position="775"/>
        <end position="790"/>
    </location>
</feature>
<comment type="caution">
    <text evidence="6">The sequence shown here is derived from an EMBL/GenBank/DDBJ whole genome shotgun (WGS) entry which is preliminary data.</text>
</comment>
<feature type="compositionally biased region" description="Gly residues" evidence="4">
    <location>
        <begin position="567"/>
        <end position="592"/>
    </location>
</feature>
<dbReference type="Gene3D" id="3.30.70.330">
    <property type="match status" value="3"/>
</dbReference>
<evidence type="ECO:0000313" key="7">
    <source>
        <dbReference type="Proteomes" id="UP000198287"/>
    </source>
</evidence>
<feature type="compositionally biased region" description="Gly residues" evidence="4">
    <location>
        <begin position="839"/>
        <end position="874"/>
    </location>
</feature>
<feature type="region of interest" description="Disordered" evidence="4">
    <location>
        <begin position="453"/>
        <end position="499"/>
    </location>
</feature>
<organism evidence="6 7">
    <name type="scientific">Folsomia candida</name>
    <name type="common">Springtail</name>
    <dbReference type="NCBI Taxonomy" id="158441"/>
    <lineage>
        <taxon>Eukaryota</taxon>
        <taxon>Metazoa</taxon>
        <taxon>Ecdysozoa</taxon>
        <taxon>Arthropoda</taxon>
        <taxon>Hexapoda</taxon>
        <taxon>Collembola</taxon>
        <taxon>Entomobryomorpha</taxon>
        <taxon>Isotomoidea</taxon>
        <taxon>Isotomidae</taxon>
        <taxon>Proisotominae</taxon>
        <taxon>Folsomia</taxon>
    </lineage>
</organism>
<feature type="domain" description="RRM" evidence="5">
    <location>
        <begin position="289"/>
        <end position="362"/>
    </location>
</feature>
<feature type="region of interest" description="Disordered" evidence="4">
    <location>
        <begin position="1"/>
        <end position="21"/>
    </location>
</feature>
<sequence>MADGDRTIPPDDTFHPTTDDIHDLSEFLPSISSSSSPSSGLDSISNQFKGILMDLHDSMLPTTPSPPDGDVKMQQEEIPGLGGDKEEDLGSALFTNSKLGANFDITSVATLPVHAPPPDAINDFTDDLEMGDASLNSFDNFASDISAAQVTETNEDNGSSAIESDEVVLLGNGDTNDIKLDEELLDLKPPSPGARIKLHVAKLPTGFKEEHIVNLFEPFGTVVECELFPYKNFAYVHLDNEAGGLEAIKMLNKIKLNGQNITVMKSKLATNVVPKAPPSSANEETVTTYKIYFSNLKPNVTKEIVTDLVKEYGRIVDIEIYRSNSAFVHMEEEEAGIRVIQELNGKVVPEFERPIDVSLSKNPEGPRIPVVRLQVKNLPEDLSANQIRSLFQPYGLVVSTTLAKSKFDPLRKAIVQLEQLGDIRSAIKDLGEMEFNGKKLLVEALLETPPIVSTPSGSSSAFNHSAASSSSSSKKKKKRGGGPNNFSPLRPPPIPPMLPPMRVMPERFADDGYHNYGDFPPPPPMFRGRGCGIGMRPPMFHRPPMMMHTERIARDRPPQPMLPPGLFGGGGPRGPRGGPFGGPRGGRGGGNGMPNMPPGGRPPFGPRFPKRPFQPHFPPPPEQYDFDTYYQDPSAASARDHYAPSLEDEYDSYAQQIQGNMRNFSSPPQKKSRGGGVGSRGGRGGGNSRPGNNIPTLMPSSFNPFAEDDDYLSTTQPPALQLSLGEREYFPPSRGRGGRGRGASSTIQQQRHATQQAQVESFQAKQLMTAAGYGPSSSQSNYLAQEQIPGSSFPPDDPSFQEDSYFDVPHTINGTFNAIPFDYSNLKRKPNGNQNVTKRGGGAPNQAGRGSGRGGNRGNRGGAGGASRGGVGGGKNKKKARHPGLGASKGGANQINPNEMPLGGGGGGGGFGPGAGTFSGGRGGGGRGAGSSNNFGGRGGGGRGGGNQTARYKTKQQAKDDNVEYAEFLANKSWLHQAIPGVVRPAQR</sequence>
<keyword evidence="1" id="KW-0677">Repeat</keyword>
<reference evidence="6 7" key="1">
    <citation type="submission" date="2015-12" db="EMBL/GenBank/DDBJ databases">
        <title>The genome of Folsomia candida.</title>
        <authorList>
            <person name="Faddeeva A."/>
            <person name="Derks M.F."/>
            <person name="Anvar Y."/>
            <person name="Smit S."/>
            <person name="Van Straalen N."/>
            <person name="Roelofs D."/>
        </authorList>
    </citation>
    <scope>NUCLEOTIDE SEQUENCE [LARGE SCALE GENOMIC DNA]</scope>
    <source>
        <strain evidence="6 7">VU population</strain>
        <tissue evidence="6">Whole body</tissue>
    </source>
</reference>
<dbReference type="Pfam" id="PF00076">
    <property type="entry name" value="RRM_1"/>
    <property type="match status" value="3"/>
</dbReference>
<dbReference type="Proteomes" id="UP000198287">
    <property type="component" value="Unassembled WGS sequence"/>
</dbReference>
<evidence type="ECO:0000256" key="3">
    <source>
        <dbReference type="PROSITE-ProRule" id="PRU00176"/>
    </source>
</evidence>
<feature type="compositionally biased region" description="Low complexity" evidence="4">
    <location>
        <begin position="456"/>
        <end position="472"/>
    </location>
</feature>
<feature type="domain" description="RRM" evidence="5">
    <location>
        <begin position="371"/>
        <end position="447"/>
    </location>
</feature>
<evidence type="ECO:0000256" key="4">
    <source>
        <dbReference type="SAM" id="MobiDB-lite"/>
    </source>
</evidence>
<dbReference type="InterPro" id="IPR000504">
    <property type="entry name" value="RRM_dom"/>
</dbReference>
<accession>A0A226DDA0</accession>
<evidence type="ECO:0000256" key="1">
    <source>
        <dbReference type="ARBA" id="ARBA00022737"/>
    </source>
</evidence>
<keyword evidence="7" id="KW-1185">Reference proteome</keyword>
<dbReference type="GO" id="GO:0003723">
    <property type="term" value="F:RNA binding"/>
    <property type="evidence" value="ECO:0007669"/>
    <property type="project" value="UniProtKB-UniRule"/>
</dbReference>
<protein>
    <submittedName>
        <fullName evidence="6">RNA-binding protein lark</fullName>
    </submittedName>
</protein>
<dbReference type="AlphaFoldDB" id="A0A226DDA0"/>
<dbReference type="OrthoDB" id="79941at2759"/>
<feature type="domain" description="RRM" evidence="5">
    <location>
        <begin position="196"/>
        <end position="268"/>
    </location>
</feature>
<feature type="region of interest" description="Disordered" evidence="4">
    <location>
        <begin position="567"/>
        <end position="958"/>
    </location>
</feature>
<dbReference type="PROSITE" id="PS50102">
    <property type="entry name" value="RRM"/>
    <property type="match status" value="3"/>
</dbReference>
<feature type="compositionally biased region" description="Pro residues" evidence="4">
    <location>
        <begin position="489"/>
        <end position="499"/>
    </location>
</feature>
<dbReference type="SUPFAM" id="SSF54928">
    <property type="entry name" value="RNA-binding domain, RBD"/>
    <property type="match status" value="2"/>
</dbReference>
<dbReference type="EMBL" id="LNIX01000022">
    <property type="protein sequence ID" value="OXA43502.1"/>
    <property type="molecule type" value="Genomic_DNA"/>
</dbReference>
<feature type="compositionally biased region" description="Pro residues" evidence="4">
    <location>
        <begin position="595"/>
        <end position="606"/>
    </location>
</feature>
<evidence type="ECO:0000313" key="6">
    <source>
        <dbReference type="EMBL" id="OXA43502.1"/>
    </source>
</evidence>
<dbReference type="InterPro" id="IPR012677">
    <property type="entry name" value="Nucleotide-bd_a/b_plait_sf"/>
</dbReference>
<dbReference type="InterPro" id="IPR035979">
    <property type="entry name" value="RBD_domain_sf"/>
</dbReference>